<proteinExistence type="predicted"/>
<protein>
    <submittedName>
        <fullName evidence="4">Lipopolysaccharide choline phosphotransferase</fullName>
    </submittedName>
</protein>
<evidence type="ECO:0000313" key="3">
    <source>
        <dbReference type="Proteomes" id="UP000095280"/>
    </source>
</evidence>
<dbReference type="PANTHER" id="PTHR43404">
    <property type="entry name" value="LIPOPOLYSACCHARIDE CHOLINEPHOSPHOTRANSFERASE LICD"/>
    <property type="match status" value="1"/>
</dbReference>
<feature type="transmembrane region" description="Helical" evidence="1">
    <location>
        <begin position="38"/>
        <end position="55"/>
    </location>
</feature>
<dbReference type="InterPro" id="IPR052942">
    <property type="entry name" value="LPS_cholinephosphotransferase"/>
</dbReference>
<keyword evidence="3" id="KW-1185">Reference proteome</keyword>
<keyword evidence="1" id="KW-1133">Transmembrane helix</keyword>
<evidence type="ECO:0000259" key="2">
    <source>
        <dbReference type="Pfam" id="PF04991"/>
    </source>
</evidence>
<dbReference type="InterPro" id="IPR007074">
    <property type="entry name" value="LicD/FKTN/FKRP_NTP_transf"/>
</dbReference>
<dbReference type="GO" id="GO:0009100">
    <property type="term" value="P:glycoprotein metabolic process"/>
    <property type="evidence" value="ECO:0007669"/>
    <property type="project" value="UniProtKB-ARBA"/>
</dbReference>
<dbReference type="Pfam" id="PF04991">
    <property type="entry name" value="LicD"/>
    <property type="match status" value="1"/>
</dbReference>
<sequence>MSSRQSAINQGLASSRLVQRLRRSTRAHRALPQQPSRLLNFLMLALLILLLSEAIRRNTKHIERKQLNFLPPDQHFVRISGENMHEAVRTLAPDKIFSSTTARTLTKLDRDLAKARERVKNVKLFKPFVTKQERWVMLRLLKRIDHVFRKYNVTYIIYGGTLLGSHRHHGLVPWDDDVDLLVNKTVRRHLPAMLAAAAPELVLQEAGGHDKIYDGGLSRRTSTYPWRWPYLDVSFFEENSTHLWDHMATYSHWFVYPKWLVLPTHARPFEHLRLPVPRDTLAFLQLTYGRTGTCLTSAYSHMIEDGMPSGRRPCLSLNGSVPFVHRKPCTTSSNQRTDSCVLETLVLGNRQLKPAVAVAEPSFAINEPFSLKLVHGFTQPPYYPSMRRTKNVLEDKDLPMLSA</sequence>
<accession>A0A1I8G4T0</accession>
<dbReference type="Proteomes" id="UP000095280">
    <property type="component" value="Unplaced"/>
</dbReference>
<dbReference type="AlphaFoldDB" id="A0A1I8G4T0"/>
<evidence type="ECO:0000313" key="4">
    <source>
        <dbReference type="WBParaSite" id="maker-uti_cns_0000901-snap-gene-0.2-mRNA-1"/>
    </source>
</evidence>
<organism evidence="3 4">
    <name type="scientific">Macrostomum lignano</name>
    <dbReference type="NCBI Taxonomy" id="282301"/>
    <lineage>
        <taxon>Eukaryota</taxon>
        <taxon>Metazoa</taxon>
        <taxon>Spiralia</taxon>
        <taxon>Lophotrochozoa</taxon>
        <taxon>Platyhelminthes</taxon>
        <taxon>Rhabditophora</taxon>
        <taxon>Macrostomorpha</taxon>
        <taxon>Macrostomida</taxon>
        <taxon>Macrostomidae</taxon>
        <taxon>Macrostomum</taxon>
    </lineage>
</organism>
<evidence type="ECO:0000256" key="1">
    <source>
        <dbReference type="SAM" id="Phobius"/>
    </source>
</evidence>
<name>A0A1I8G4T0_9PLAT</name>
<dbReference type="PANTHER" id="PTHR43404:SF2">
    <property type="entry name" value="LIPOPOLYSACCHARIDE CHOLINEPHOSPHOTRANSFERASE LICD"/>
    <property type="match status" value="1"/>
</dbReference>
<feature type="domain" description="LicD/FKTN/FKRP nucleotidyltransferase" evidence="2">
    <location>
        <begin position="149"/>
        <end position="191"/>
    </location>
</feature>
<keyword evidence="1" id="KW-0812">Transmembrane</keyword>
<dbReference type="WBParaSite" id="maker-uti_cns_0000901-snap-gene-0.2-mRNA-1">
    <property type="protein sequence ID" value="maker-uti_cns_0000901-snap-gene-0.2-mRNA-1"/>
    <property type="gene ID" value="maker-uti_cns_0000901-snap-gene-0.2"/>
</dbReference>
<keyword evidence="1" id="KW-0472">Membrane</keyword>
<reference evidence="4" key="1">
    <citation type="submission" date="2016-11" db="UniProtKB">
        <authorList>
            <consortium name="WormBaseParasite"/>
        </authorList>
    </citation>
    <scope>IDENTIFICATION</scope>
</reference>